<feature type="signal peptide" evidence="1">
    <location>
        <begin position="1"/>
        <end position="22"/>
    </location>
</feature>
<gene>
    <name evidence="2" type="ORF">IDJ77_15710</name>
</gene>
<reference evidence="2 3" key="1">
    <citation type="submission" date="2020-09" db="EMBL/GenBank/DDBJ databases">
        <title>Novel species of Mucilaginibacter isolated from a glacier on the Tibetan Plateau.</title>
        <authorList>
            <person name="Liu Q."/>
            <person name="Xin Y.-H."/>
        </authorList>
    </citation>
    <scope>NUCLEOTIDE SEQUENCE [LARGE SCALE GENOMIC DNA]</scope>
    <source>
        <strain evidence="2 3">ZT4R22</strain>
    </source>
</reference>
<dbReference type="RefSeq" id="WP_191189928.1">
    <property type="nucleotide sequence ID" value="NZ_JACWMY010000008.1"/>
</dbReference>
<keyword evidence="1" id="KW-0732">Signal</keyword>
<evidence type="ECO:0000256" key="1">
    <source>
        <dbReference type="SAM" id="SignalP"/>
    </source>
</evidence>
<feature type="chain" id="PRO_5047405939" description="Lipocalin-like protein" evidence="1">
    <location>
        <begin position="23"/>
        <end position="129"/>
    </location>
</feature>
<keyword evidence="3" id="KW-1185">Reference proteome</keyword>
<sequence>MKRALLVLAVVCVFSACTKNGAGNASIFGRYELRASYGGLSYFHQTFPAGNGNIFQFKSDSTYVRYANGTIAESGNYHIKITGTDNGARYGTITFNEPVYLDNFRIKADTITIGTTAADGIASDYAKLK</sequence>
<evidence type="ECO:0000313" key="2">
    <source>
        <dbReference type="EMBL" id="MBD1365262.1"/>
    </source>
</evidence>
<comment type="caution">
    <text evidence="2">The sequence shown here is derived from an EMBL/GenBank/DDBJ whole genome shotgun (WGS) entry which is preliminary data.</text>
</comment>
<dbReference type="PROSITE" id="PS51257">
    <property type="entry name" value="PROKAR_LIPOPROTEIN"/>
    <property type="match status" value="1"/>
</dbReference>
<proteinExistence type="predicted"/>
<organism evidence="2 3">
    <name type="scientific">Mucilaginibacter pankratovii</name>
    <dbReference type="NCBI Taxonomy" id="2772110"/>
    <lineage>
        <taxon>Bacteria</taxon>
        <taxon>Pseudomonadati</taxon>
        <taxon>Bacteroidota</taxon>
        <taxon>Sphingobacteriia</taxon>
        <taxon>Sphingobacteriales</taxon>
        <taxon>Sphingobacteriaceae</taxon>
        <taxon>Mucilaginibacter</taxon>
    </lineage>
</organism>
<accession>A0ABR7WSI3</accession>
<evidence type="ECO:0000313" key="3">
    <source>
        <dbReference type="Proteomes" id="UP000606600"/>
    </source>
</evidence>
<dbReference type="Proteomes" id="UP000606600">
    <property type="component" value="Unassembled WGS sequence"/>
</dbReference>
<protein>
    <recommendedName>
        <fullName evidence="4">Lipocalin-like protein</fullName>
    </recommendedName>
</protein>
<name>A0ABR7WSI3_9SPHI</name>
<evidence type="ECO:0008006" key="4">
    <source>
        <dbReference type="Google" id="ProtNLM"/>
    </source>
</evidence>
<dbReference type="EMBL" id="JACWMY010000008">
    <property type="protein sequence ID" value="MBD1365262.1"/>
    <property type="molecule type" value="Genomic_DNA"/>
</dbReference>